<sequence length="119" mass="13995">MDLETKEVVKNIAQIQIEALTNILNNLDNTEPDLLRKLLQITDDDIRESLIAHIQVYKEILEMPQLIKTLPEYQLFICSHILFRMEDEWIPDNSQGVYGTWALLQTETKKFHPELTLIF</sequence>
<name>A0A8S5LR27_9CAUD</name>
<protein>
    <submittedName>
        <fullName evidence="1">Uncharacterized protein</fullName>
    </submittedName>
</protein>
<dbReference type="EMBL" id="BK015898">
    <property type="protein sequence ID" value="DAD72386.1"/>
    <property type="molecule type" value="Genomic_DNA"/>
</dbReference>
<accession>A0A8S5LR27</accession>
<organism evidence="1">
    <name type="scientific">Myoviridae sp. ctfJc17</name>
    <dbReference type="NCBI Taxonomy" id="2827612"/>
    <lineage>
        <taxon>Viruses</taxon>
        <taxon>Duplodnaviria</taxon>
        <taxon>Heunggongvirae</taxon>
        <taxon>Uroviricota</taxon>
        <taxon>Caudoviricetes</taxon>
    </lineage>
</organism>
<reference evidence="1" key="1">
    <citation type="journal article" date="2021" name="Proc. Natl. Acad. Sci. U.S.A.">
        <title>A Catalog of Tens of Thousands of Viruses from Human Metagenomes Reveals Hidden Associations with Chronic Diseases.</title>
        <authorList>
            <person name="Tisza M.J."/>
            <person name="Buck C.B."/>
        </authorList>
    </citation>
    <scope>NUCLEOTIDE SEQUENCE</scope>
    <source>
        <strain evidence="1">CtfJc17</strain>
    </source>
</reference>
<proteinExistence type="predicted"/>
<evidence type="ECO:0000313" key="1">
    <source>
        <dbReference type="EMBL" id="DAD72386.1"/>
    </source>
</evidence>